<accession>A0A4Z2FF01</accession>
<dbReference type="EMBL" id="SRLO01001272">
    <property type="protein sequence ID" value="TNN39521.1"/>
    <property type="molecule type" value="Genomic_DNA"/>
</dbReference>
<proteinExistence type="predicted"/>
<evidence type="ECO:0000313" key="2">
    <source>
        <dbReference type="Proteomes" id="UP000314294"/>
    </source>
</evidence>
<sequence length="211" mass="23338">MYVGGVHIQLDEEHGEVHDRDLECSGKSVGVVVENGLEVHRFVDPQCSVQGSIGTRHLFNPVPCPHEQNVGVFGTNIAGHMDGGFEDQVLVDQFINLEATFRLHAEFLESDQDPEKGILRRISNGRIQQTHNEVLRRFLHPTLIGQPAKGEVQKVAIGDMGDGHSKHQLDTLVRLARQLAQHKVFFQIGKLPVEVDAGVPAPDTNLTLRAK</sequence>
<evidence type="ECO:0000313" key="1">
    <source>
        <dbReference type="EMBL" id="TNN39521.1"/>
    </source>
</evidence>
<organism evidence="1 2">
    <name type="scientific">Liparis tanakae</name>
    <name type="common">Tanaka's snailfish</name>
    <dbReference type="NCBI Taxonomy" id="230148"/>
    <lineage>
        <taxon>Eukaryota</taxon>
        <taxon>Metazoa</taxon>
        <taxon>Chordata</taxon>
        <taxon>Craniata</taxon>
        <taxon>Vertebrata</taxon>
        <taxon>Euteleostomi</taxon>
        <taxon>Actinopterygii</taxon>
        <taxon>Neopterygii</taxon>
        <taxon>Teleostei</taxon>
        <taxon>Neoteleostei</taxon>
        <taxon>Acanthomorphata</taxon>
        <taxon>Eupercaria</taxon>
        <taxon>Perciformes</taxon>
        <taxon>Cottioidei</taxon>
        <taxon>Cottales</taxon>
        <taxon>Liparidae</taxon>
        <taxon>Liparis</taxon>
    </lineage>
</organism>
<gene>
    <name evidence="1" type="ORF">EYF80_050297</name>
</gene>
<dbReference type="AlphaFoldDB" id="A0A4Z2FF01"/>
<keyword evidence="2" id="KW-1185">Reference proteome</keyword>
<reference evidence="1 2" key="1">
    <citation type="submission" date="2019-03" db="EMBL/GenBank/DDBJ databases">
        <title>First draft genome of Liparis tanakae, snailfish: a comprehensive survey of snailfish specific genes.</title>
        <authorList>
            <person name="Kim W."/>
            <person name="Song I."/>
            <person name="Jeong J.-H."/>
            <person name="Kim D."/>
            <person name="Kim S."/>
            <person name="Ryu S."/>
            <person name="Song J.Y."/>
            <person name="Lee S.K."/>
        </authorList>
    </citation>
    <scope>NUCLEOTIDE SEQUENCE [LARGE SCALE GENOMIC DNA]</scope>
    <source>
        <tissue evidence="1">Muscle</tissue>
    </source>
</reference>
<name>A0A4Z2FF01_9TELE</name>
<protein>
    <submittedName>
        <fullName evidence="1">Uncharacterized protein</fullName>
    </submittedName>
</protein>
<dbReference type="Proteomes" id="UP000314294">
    <property type="component" value="Unassembled WGS sequence"/>
</dbReference>
<comment type="caution">
    <text evidence="1">The sequence shown here is derived from an EMBL/GenBank/DDBJ whole genome shotgun (WGS) entry which is preliminary data.</text>
</comment>